<keyword evidence="6 14" id="KW-0645">Protease</keyword>
<evidence type="ECO:0000256" key="11">
    <source>
        <dbReference type="ARBA" id="ARBA00032850"/>
    </source>
</evidence>
<dbReference type="AlphaFoldDB" id="A0A2S8S9I6"/>
<keyword evidence="10" id="KW-0346">Stress response</keyword>
<evidence type="ECO:0000256" key="5">
    <source>
        <dbReference type="ARBA" id="ARBA00013958"/>
    </source>
</evidence>
<dbReference type="SUPFAM" id="SSF50494">
    <property type="entry name" value="Trypsin-like serine proteases"/>
    <property type="match status" value="1"/>
</dbReference>
<organism evidence="14 15">
    <name type="scientific">Albidovulum denitrificans</name>
    <dbReference type="NCBI Taxonomy" id="404881"/>
    <lineage>
        <taxon>Bacteria</taxon>
        <taxon>Pseudomonadati</taxon>
        <taxon>Pseudomonadota</taxon>
        <taxon>Alphaproteobacteria</taxon>
        <taxon>Rhodobacterales</taxon>
        <taxon>Paracoccaceae</taxon>
        <taxon>Albidovulum</taxon>
    </lineage>
</organism>
<dbReference type="RefSeq" id="WP_105513716.1">
    <property type="nucleotide sequence ID" value="NZ_PVEP01000002.1"/>
</dbReference>
<dbReference type="InterPro" id="IPR001478">
    <property type="entry name" value="PDZ"/>
</dbReference>
<dbReference type="EMBL" id="PVEP01000002">
    <property type="protein sequence ID" value="PQV57462.1"/>
    <property type="molecule type" value="Genomic_DNA"/>
</dbReference>
<evidence type="ECO:0000256" key="10">
    <source>
        <dbReference type="ARBA" id="ARBA00023016"/>
    </source>
</evidence>
<comment type="subcellular location">
    <subcellularLocation>
        <location evidence="2">Periplasm</location>
    </subcellularLocation>
</comment>
<dbReference type="SMART" id="SM00228">
    <property type="entry name" value="PDZ"/>
    <property type="match status" value="2"/>
</dbReference>
<comment type="catalytic activity">
    <reaction evidence="1">
        <text>Acts on substrates that are at least partially unfolded. The cleavage site P1 residue is normally between a pair of hydrophobic residues, such as Val-|-Val.</text>
        <dbReference type="EC" id="3.4.21.107"/>
    </reaction>
</comment>
<feature type="domain" description="PDZ" evidence="13">
    <location>
        <begin position="407"/>
        <end position="495"/>
    </location>
</feature>
<dbReference type="GO" id="GO:0006508">
    <property type="term" value="P:proteolysis"/>
    <property type="evidence" value="ECO:0007669"/>
    <property type="project" value="UniProtKB-KW"/>
</dbReference>
<dbReference type="PROSITE" id="PS50106">
    <property type="entry name" value="PDZ"/>
    <property type="match status" value="2"/>
</dbReference>
<gene>
    <name evidence="14" type="ORF">LX70_01266</name>
</gene>
<reference evidence="14 15" key="1">
    <citation type="submission" date="2018-02" db="EMBL/GenBank/DDBJ databases">
        <title>Genomic Encyclopedia of Archaeal and Bacterial Type Strains, Phase II (KMG-II): from individual species to whole genera.</title>
        <authorList>
            <person name="Goeker M."/>
        </authorList>
    </citation>
    <scope>NUCLEOTIDE SEQUENCE [LARGE SCALE GENOMIC DNA]</scope>
    <source>
        <strain evidence="14 15">DSM 18921</strain>
    </source>
</reference>
<dbReference type="OrthoDB" id="9758917at2"/>
<evidence type="ECO:0000313" key="15">
    <source>
        <dbReference type="Proteomes" id="UP000238338"/>
    </source>
</evidence>
<dbReference type="SUPFAM" id="SSF50156">
    <property type="entry name" value="PDZ domain-like"/>
    <property type="match status" value="2"/>
</dbReference>
<evidence type="ECO:0000259" key="13">
    <source>
        <dbReference type="PROSITE" id="PS50106"/>
    </source>
</evidence>
<dbReference type="EC" id="3.4.21.107" evidence="4"/>
<evidence type="ECO:0000256" key="7">
    <source>
        <dbReference type="ARBA" id="ARBA00022764"/>
    </source>
</evidence>
<evidence type="ECO:0000256" key="3">
    <source>
        <dbReference type="ARBA" id="ARBA00010541"/>
    </source>
</evidence>
<evidence type="ECO:0000256" key="9">
    <source>
        <dbReference type="ARBA" id="ARBA00022825"/>
    </source>
</evidence>
<dbReference type="Gene3D" id="2.40.10.120">
    <property type="match status" value="1"/>
</dbReference>
<feature type="region of interest" description="Disordered" evidence="12">
    <location>
        <begin position="389"/>
        <end position="410"/>
    </location>
</feature>
<feature type="domain" description="PDZ" evidence="13">
    <location>
        <begin position="287"/>
        <end position="352"/>
    </location>
</feature>
<evidence type="ECO:0000313" key="14">
    <source>
        <dbReference type="EMBL" id="PQV57462.1"/>
    </source>
</evidence>
<dbReference type="GO" id="GO:0004252">
    <property type="term" value="F:serine-type endopeptidase activity"/>
    <property type="evidence" value="ECO:0007669"/>
    <property type="project" value="InterPro"/>
</dbReference>
<dbReference type="InterPro" id="IPR036034">
    <property type="entry name" value="PDZ_sf"/>
</dbReference>
<evidence type="ECO:0000256" key="12">
    <source>
        <dbReference type="SAM" id="MobiDB-lite"/>
    </source>
</evidence>
<dbReference type="PRINTS" id="PR00834">
    <property type="entry name" value="PROTEASES2C"/>
</dbReference>
<dbReference type="PANTHER" id="PTHR22939">
    <property type="entry name" value="SERINE PROTEASE FAMILY S1C HTRA-RELATED"/>
    <property type="match status" value="1"/>
</dbReference>
<keyword evidence="7" id="KW-0574">Periplasm</keyword>
<dbReference type="Proteomes" id="UP000238338">
    <property type="component" value="Unassembled WGS sequence"/>
</dbReference>
<sequence length="508" mass="51498">MKTPTLPSRGRKVLLAGVSALSLIVAVQMPVLGLDPFNGAAIAATTTTMSNADIVAQMKPAVVTVLTELSPQADQTGAGPDTMPPDEFFRRFFGENGPFGGMPGMPQMPGGRQAPQQGGHALGSGFIVSADGYVVTNAHVVDNAQKITIKTEDGQELPATLVGTDAKNDIAVLKVDAKDKLPTVQWGNSDSLRVGDPILAIGDPFGVGTTVTSGIVSARGRDLHSGPYDDFIQIDAPINHGNSGGPLVNGEGKVVGINSAIYSPNGGNVGLGFAIPSAQAEKVVGRIIESGSIQHGFIGVTIQPVDDQIAGTIGLKEAKGALIASVQDGSPAAAAELKPGDVIVKVNGTAVETPRNVSRAIADLAPGDKAELTLWRDGAETTATLTVGTLGGEDTAQGTLPGQAGPGAEVPDLGLSVEPLTPDLAARMGVPEDTAGVVVTGVDPKGAAADKGLREGDIIVSVNQTPVDSAKAVTSAVDAAKTQNRDGALLLVQRGDGKSFVAVPFAHS</sequence>
<comment type="similarity">
    <text evidence="3">Belongs to the peptidase S1C family.</text>
</comment>
<name>A0A2S8S9I6_9RHOB</name>
<evidence type="ECO:0000256" key="6">
    <source>
        <dbReference type="ARBA" id="ARBA00022670"/>
    </source>
</evidence>
<dbReference type="InterPro" id="IPR001940">
    <property type="entry name" value="Peptidase_S1C"/>
</dbReference>
<dbReference type="Pfam" id="PF13365">
    <property type="entry name" value="Trypsin_2"/>
    <property type="match status" value="1"/>
</dbReference>
<evidence type="ECO:0000256" key="2">
    <source>
        <dbReference type="ARBA" id="ARBA00004418"/>
    </source>
</evidence>
<dbReference type="PANTHER" id="PTHR22939:SF130">
    <property type="entry name" value="PERIPLASMIC SERINE ENDOPROTEASE DEGP-LIKE-RELATED"/>
    <property type="match status" value="1"/>
</dbReference>
<dbReference type="Pfam" id="PF13180">
    <property type="entry name" value="PDZ_2"/>
    <property type="match status" value="1"/>
</dbReference>
<accession>A0A2S8S9I6</accession>
<comment type="caution">
    <text evidence="14">The sequence shown here is derived from an EMBL/GenBank/DDBJ whole genome shotgun (WGS) entry which is preliminary data.</text>
</comment>
<protein>
    <recommendedName>
        <fullName evidence="5">Probable periplasmic serine endoprotease DegP-like</fullName>
        <ecNumber evidence="4">3.4.21.107</ecNumber>
    </recommendedName>
    <alternativeName>
        <fullName evidence="11">Protease Do</fullName>
    </alternativeName>
</protein>
<dbReference type="Pfam" id="PF00595">
    <property type="entry name" value="PDZ"/>
    <property type="match status" value="1"/>
</dbReference>
<proteinExistence type="inferred from homology"/>
<dbReference type="CDD" id="cd10839">
    <property type="entry name" value="cpPDZ1_DegP-like"/>
    <property type="match status" value="1"/>
</dbReference>
<dbReference type="InterPro" id="IPR009003">
    <property type="entry name" value="Peptidase_S1_PA"/>
</dbReference>
<evidence type="ECO:0000256" key="1">
    <source>
        <dbReference type="ARBA" id="ARBA00001772"/>
    </source>
</evidence>
<evidence type="ECO:0000256" key="4">
    <source>
        <dbReference type="ARBA" id="ARBA00013035"/>
    </source>
</evidence>
<evidence type="ECO:0000256" key="8">
    <source>
        <dbReference type="ARBA" id="ARBA00022801"/>
    </source>
</evidence>
<keyword evidence="9" id="KW-0720">Serine protease</keyword>
<keyword evidence="8" id="KW-0378">Hydrolase</keyword>
<dbReference type="Gene3D" id="2.30.42.10">
    <property type="match status" value="2"/>
</dbReference>
<keyword evidence="15" id="KW-1185">Reference proteome</keyword>